<name>A0A1L9PDN2_ASPVE</name>
<keyword evidence="2" id="KW-1185">Reference proteome</keyword>
<dbReference type="GeneID" id="63727326"/>
<dbReference type="VEuPathDB" id="FungiDB:ASPVEDRAFT_39002"/>
<evidence type="ECO:0000313" key="2">
    <source>
        <dbReference type="Proteomes" id="UP000184073"/>
    </source>
</evidence>
<gene>
    <name evidence="1" type="ORF">ASPVEDRAFT_39002</name>
</gene>
<evidence type="ECO:0000313" key="1">
    <source>
        <dbReference type="EMBL" id="OJI99598.1"/>
    </source>
</evidence>
<dbReference type="EMBL" id="KV878127">
    <property type="protein sequence ID" value="OJI99598.1"/>
    <property type="molecule type" value="Genomic_DNA"/>
</dbReference>
<protein>
    <recommendedName>
        <fullName evidence="3">Transcription factor domain-containing protein</fullName>
    </recommendedName>
</protein>
<dbReference type="RefSeq" id="XP_040665361.1">
    <property type="nucleotide sequence ID" value="XM_040811815.1"/>
</dbReference>
<accession>A0A1L9PDN2</accession>
<proteinExistence type="predicted"/>
<dbReference type="Proteomes" id="UP000184073">
    <property type="component" value="Unassembled WGS sequence"/>
</dbReference>
<dbReference type="OrthoDB" id="4158087at2759"/>
<dbReference type="AlphaFoldDB" id="A0A1L9PDN2"/>
<organism evidence="1 2">
    <name type="scientific">Aspergillus versicolor CBS 583.65</name>
    <dbReference type="NCBI Taxonomy" id="1036611"/>
    <lineage>
        <taxon>Eukaryota</taxon>
        <taxon>Fungi</taxon>
        <taxon>Dikarya</taxon>
        <taxon>Ascomycota</taxon>
        <taxon>Pezizomycotina</taxon>
        <taxon>Eurotiomycetes</taxon>
        <taxon>Eurotiomycetidae</taxon>
        <taxon>Eurotiales</taxon>
        <taxon>Aspergillaceae</taxon>
        <taxon>Aspergillus</taxon>
        <taxon>Aspergillus subgen. Nidulantes</taxon>
    </lineage>
</organism>
<evidence type="ECO:0008006" key="3">
    <source>
        <dbReference type="Google" id="ProtNLM"/>
    </source>
</evidence>
<dbReference type="STRING" id="1036611.A0A1L9PDN2"/>
<reference evidence="2" key="1">
    <citation type="journal article" date="2017" name="Genome Biol.">
        <title>Comparative genomics reveals high biological diversity and specific adaptations in the industrially and medically important fungal genus Aspergillus.</title>
        <authorList>
            <person name="de Vries R.P."/>
            <person name="Riley R."/>
            <person name="Wiebenga A."/>
            <person name="Aguilar-Osorio G."/>
            <person name="Amillis S."/>
            <person name="Uchima C.A."/>
            <person name="Anderluh G."/>
            <person name="Asadollahi M."/>
            <person name="Askin M."/>
            <person name="Barry K."/>
            <person name="Battaglia E."/>
            <person name="Bayram O."/>
            <person name="Benocci T."/>
            <person name="Braus-Stromeyer S.A."/>
            <person name="Caldana C."/>
            <person name="Canovas D."/>
            <person name="Cerqueira G.C."/>
            <person name="Chen F."/>
            <person name="Chen W."/>
            <person name="Choi C."/>
            <person name="Clum A."/>
            <person name="Dos Santos R.A."/>
            <person name="Damasio A.R."/>
            <person name="Diallinas G."/>
            <person name="Emri T."/>
            <person name="Fekete E."/>
            <person name="Flipphi M."/>
            <person name="Freyberg S."/>
            <person name="Gallo A."/>
            <person name="Gournas C."/>
            <person name="Habgood R."/>
            <person name="Hainaut M."/>
            <person name="Harispe M.L."/>
            <person name="Henrissat B."/>
            <person name="Hilden K.S."/>
            <person name="Hope R."/>
            <person name="Hossain A."/>
            <person name="Karabika E."/>
            <person name="Karaffa L."/>
            <person name="Karanyi Z."/>
            <person name="Krasevec N."/>
            <person name="Kuo A."/>
            <person name="Kusch H."/>
            <person name="LaButti K."/>
            <person name="Lagendijk E.L."/>
            <person name="Lapidus A."/>
            <person name="Levasseur A."/>
            <person name="Lindquist E."/>
            <person name="Lipzen A."/>
            <person name="Logrieco A.F."/>
            <person name="MacCabe A."/>
            <person name="Maekelae M.R."/>
            <person name="Malavazi I."/>
            <person name="Melin P."/>
            <person name="Meyer V."/>
            <person name="Mielnichuk N."/>
            <person name="Miskei M."/>
            <person name="Molnar A.P."/>
            <person name="Mule G."/>
            <person name="Ngan C.Y."/>
            <person name="Orejas M."/>
            <person name="Orosz E."/>
            <person name="Ouedraogo J.P."/>
            <person name="Overkamp K.M."/>
            <person name="Park H.-S."/>
            <person name="Perrone G."/>
            <person name="Piumi F."/>
            <person name="Punt P.J."/>
            <person name="Ram A.F."/>
            <person name="Ramon A."/>
            <person name="Rauscher S."/>
            <person name="Record E."/>
            <person name="Riano-Pachon D.M."/>
            <person name="Robert V."/>
            <person name="Roehrig J."/>
            <person name="Ruller R."/>
            <person name="Salamov A."/>
            <person name="Salih N.S."/>
            <person name="Samson R.A."/>
            <person name="Sandor E."/>
            <person name="Sanguinetti M."/>
            <person name="Schuetze T."/>
            <person name="Sepcic K."/>
            <person name="Shelest E."/>
            <person name="Sherlock G."/>
            <person name="Sophianopoulou V."/>
            <person name="Squina F.M."/>
            <person name="Sun H."/>
            <person name="Susca A."/>
            <person name="Todd R.B."/>
            <person name="Tsang A."/>
            <person name="Unkles S.E."/>
            <person name="van de Wiele N."/>
            <person name="van Rossen-Uffink D."/>
            <person name="Oliveira J.V."/>
            <person name="Vesth T.C."/>
            <person name="Visser J."/>
            <person name="Yu J.-H."/>
            <person name="Zhou M."/>
            <person name="Andersen M.R."/>
            <person name="Archer D.B."/>
            <person name="Baker S.E."/>
            <person name="Benoit I."/>
            <person name="Brakhage A.A."/>
            <person name="Braus G.H."/>
            <person name="Fischer R."/>
            <person name="Frisvad J.C."/>
            <person name="Goldman G.H."/>
            <person name="Houbraken J."/>
            <person name="Oakley B."/>
            <person name="Pocsi I."/>
            <person name="Scazzocchio C."/>
            <person name="Seiboth B."/>
            <person name="vanKuyk P.A."/>
            <person name="Wortman J."/>
            <person name="Dyer P.S."/>
            <person name="Grigoriev I.V."/>
        </authorList>
    </citation>
    <scope>NUCLEOTIDE SEQUENCE [LARGE SCALE GENOMIC DNA]</scope>
    <source>
        <strain evidence="2">CBS 583.65</strain>
    </source>
</reference>
<sequence length="479" mass="53252">MPFHFINNDDVLNDGVKKQIRSYAAVGRNKGRKISRRSRKDVSTLAATTPFRIPLTLVEELPAERHDSNEVIERPVGDGLFFPGLLPGESNGVVKKVISFMSAMRFPYELNHGLDYGGLGAPLCVQNMFIDEACFHSTMAMALLCMDNIVSQPGDKVLVLRHASNTVRLVNQKLSLNRAVNDLTIAAVVSMAQYEYRQNKLQQGSAHVQGLWQIVQLRGCLSNPISSTAGLVQKILRIDLEYALQLGSPTLFSLEEVEMACKPVAHFPSLRLPSDPSNYPQTLEPYTLKALPAKDRDLFIDVLLLASLLNKAIAGVAPKLHAVELDQDMILLGYRLLRLKPLGLPPGTSRLQHRVHLGMAAFLMTFLHGWDGSVTQNDALVGLLLSEVQRPFNSDENDLETFLWLLFIGAASLSLWKHPKWISITKDILQGLKVKRWEDVKELLARYPWVNAVHDPAGQELWHGSNDGNCSGLCEVCDP</sequence>
<dbReference type="PANTHER" id="PTHR37540:SF9">
    <property type="entry name" value="ZN(2)-C6 FUNGAL-TYPE DOMAIN-CONTAINING PROTEIN"/>
    <property type="match status" value="1"/>
</dbReference>
<dbReference type="PANTHER" id="PTHR37540">
    <property type="entry name" value="TRANSCRIPTION FACTOR (ACR-2), PUTATIVE-RELATED-RELATED"/>
    <property type="match status" value="1"/>
</dbReference>